<gene>
    <name evidence="4" type="ORF">MFLAVUS_006791</name>
</gene>
<evidence type="ECO:0000259" key="3">
    <source>
        <dbReference type="PROSITE" id="PS50102"/>
    </source>
</evidence>
<dbReference type="Proteomes" id="UP001473302">
    <property type="component" value="Unassembled WGS sequence"/>
</dbReference>
<keyword evidence="1" id="KW-0694">RNA-binding</keyword>
<feature type="compositionally biased region" description="Low complexity" evidence="2">
    <location>
        <begin position="22"/>
        <end position="41"/>
    </location>
</feature>
<dbReference type="InterPro" id="IPR035979">
    <property type="entry name" value="RBD_domain_sf"/>
</dbReference>
<dbReference type="PANTHER" id="PTHR12732">
    <property type="entry name" value="UNCHARACTERIZED PROTEASOME COMPONENT REGION PCI-CONTAINING"/>
    <property type="match status" value="1"/>
</dbReference>
<dbReference type="Gene3D" id="3.30.70.330">
    <property type="match status" value="1"/>
</dbReference>
<dbReference type="InterPro" id="IPR045114">
    <property type="entry name" value="Csn12-like"/>
</dbReference>
<evidence type="ECO:0000313" key="5">
    <source>
        <dbReference type="Proteomes" id="UP001473302"/>
    </source>
</evidence>
<dbReference type="InterPro" id="IPR012677">
    <property type="entry name" value="Nucleotide-bd_a/b_plait_sf"/>
</dbReference>
<reference evidence="4 5" key="1">
    <citation type="submission" date="2024-04" db="EMBL/GenBank/DDBJ databases">
        <title>genome sequences of Mucor flavus KT1a and Helicostylum pulchrum KT1b strains isolated from the surface of a dry-aged beef.</title>
        <authorList>
            <person name="Toyotome T."/>
            <person name="Hosono M."/>
            <person name="Torimaru M."/>
            <person name="Fukuda K."/>
            <person name="Mikami N."/>
        </authorList>
    </citation>
    <scope>NUCLEOTIDE SEQUENCE [LARGE SCALE GENOMIC DNA]</scope>
    <source>
        <strain evidence="4 5">KT1a</strain>
    </source>
</reference>
<feature type="compositionally biased region" description="Polar residues" evidence="2">
    <location>
        <begin position="66"/>
        <end position="84"/>
    </location>
</feature>
<feature type="region of interest" description="Disordered" evidence="2">
    <location>
        <begin position="1"/>
        <end position="92"/>
    </location>
</feature>
<feature type="domain" description="RRM" evidence="3">
    <location>
        <begin position="183"/>
        <end position="260"/>
    </location>
</feature>
<sequence>MSISPMDLDSSLDDLIKKRKGNNYNQPKKQQGKNKAQQQTKSRPALSAKSRAKVTKPQRTGGGINSRLSAPTPSVSGPLFTSKNQPKRIADPSQIIITKAIPPSQRNKKTHIDQPSVLAGRLGKQPERVETKIYQRPTRIVPAATNTLTTPTTNVVSNFSIRGRSSTVANTSGLSIRGESGPTLVLVTGLDPGTNDDDVKCAFEQFGSILSCEVLRDRQGRSFGEAEIEFSSKTAALDCIAKLDNQMADGNYLRVILRENKPKPAVFTPKPIQSVIFTPSYNTSGKMYADQIAPRYDIRQNFATRVRGAYVNQNQITFSQLLTIDVNNLTVIQLLEELVYTNEDQARQIVDAVLEDTSVPLSKCIANYLQVLRYSNDSIVLVFEKFAAFYTALTLVFKEPDSYYLVPVICSFSSDLVDLALRADKTGLKGRDRKANTAVHLLSKVFNIMLVDRSPMDTSKRQGIIHVTNLSFKIYFQLNNMRMCKTLMSNLRTGGVKVPLFPIAHQVTFKYYTGRYSLYHGQLKKASENLLFAFERCQASQWHNKRVILHHLIPTRIILGYFPSVELLQKYQLTERYLGIIQTIRTGNMRGYLQHLETHFEYFYHHLTYLLLKERGIVLVWRCLIKNMHTQKLKLGAKIPVLEFGDCLKAFQVATDQPYTIYDMECILVSLVSQHYIKGYVHHTRQRVVLSKVNAFPPISQVRVHTEVYDDEVIQDHMDHAQPQVPQDIQEYMNE</sequence>
<dbReference type="PROSITE" id="PS50102">
    <property type="entry name" value="RRM"/>
    <property type="match status" value="1"/>
</dbReference>
<comment type="caution">
    <text evidence="4">The sequence shown here is derived from an EMBL/GenBank/DDBJ whole genome shotgun (WGS) entry which is preliminary data.</text>
</comment>
<dbReference type="SMART" id="SM00753">
    <property type="entry name" value="PAM"/>
    <property type="match status" value="1"/>
</dbReference>
<dbReference type="InterPro" id="IPR036388">
    <property type="entry name" value="WH-like_DNA-bd_sf"/>
</dbReference>
<dbReference type="PANTHER" id="PTHR12732:SF8">
    <property type="entry name" value="NUCLEAR MRNA EXPORT PROTEIN THP1"/>
    <property type="match status" value="1"/>
</dbReference>
<evidence type="ECO:0000256" key="1">
    <source>
        <dbReference type="PROSITE-ProRule" id="PRU00176"/>
    </source>
</evidence>
<keyword evidence="5" id="KW-1185">Reference proteome</keyword>
<protein>
    <recommendedName>
        <fullName evidence="3">RRM domain-containing protein</fullName>
    </recommendedName>
</protein>
<dbReference type="Gene3D" id="1.10.10.10">
    <property type="entry name" value="Winged helix-like DNA-binding domain superfamily/Winged helix DNA-binding domain"/>
    <property type="match status" value="1"/>
</dbReference>
<dbReference type="CDD" id="cd00590">
    <property type="entry name" value="RRM_SF"/>
    <property type="match status" value="1"/>
</dbReference>
<dbReference type="Pfam" id="PF00076">
    <property type="entry name" value="RRM_1"/>
    <property type="match status" value="1"/>
</dbReference>
<dbReference type="SMART" id="SM00360">
    <property type="entry name" value="RRM"/>
    <property type="match status" value="1"/>
</dbReference>
<name>A0ABP9Z2H8_9FUNG</name>
<accession>A0ABP9Z2H8</accession>
<proteinExistence type="predicted"/>
<dbReference type="InterPro" id="IPR000504">
    <property type="entry name" value="RRM_dom"/>
</dbReference>
<dbReference type="EMBL" id="BAABUK010000016">
    <property type="protein sequence ID" value="GAA5813314.1"/>
    <property type="molecule type" value="Genomic_DNA"/>
</dbReference>
<evidence type="ECO:0000313" key="4">
    <source>
        <dbReference type="EMBL" id="GAA5813314.1"/>
    </source>
</evidence>
<evidence type="ECO:0000256" key="2">
    <source>
        <dbReference type="SAM" id="MobiDB-lite"/>
    </source>
</evidence>
<organism evidence="4 5">
    <name type="scientific">Mucor flavus</name>
    <dbReference type="NCBI Taxonomy" id="439312"/>
    <lineage>
        <taxon>Eukaryota</taxon>
        <taxon>Fungi</taxon>
        <taxon>Fungi incertae sedis</taxon>
        <taxon>Mucoromycota</taxon>
        <taxon>Mucoromycotina</taxon>
        <taxon>Mucoromycetes</taxon>
        <taxon>Mucorales</taxon>
        <taxon>Mucorineae</taxon>
        <taxon>Mucoraceae</taxon>
        <taxon>Mucor</taxon>
    </lineage>
</organism>
<dbReference type="SUPFAM" id="SSF54928">
    <property type="entry name" value="RNA-binding domain, RBD"/>
    <property type="match status" value="1"/>
</dbReference>